<dbReference type="InterPro" id="IPR050330">
    <property type="entry name" value="Bact_OuterMem_StrucFunc"/>
</dbReference>
<dbReference type="Proteomes" id="UP000184020">
    <property type="component" value="Unassembled WGS sequence"/>
</dbReference>
<reference evidence="8" key="1">
    <citation type="submission" date="2016-11" db="EMBL/GenBank/DDBJ databases">
        <authorList>
            <person name="Varghese N."/>
            <person name="Submissions S."/>
        </authorList>
    </citation>
    <scope>NUCLEOTIDE SEQUENCE [LARGE SCALE GENOMIC DNA]</scope>
    <source>
        <strain evidence="8">DSM 17659</strain>
    </source>
</reference>
<dbReference type="InterPro" id="IPR036737">
    <property type="entry name" value="OmpA-like_sf"/>
</dbReference>
<dbReference type="EMBL" id="FQWF01000001">
    <property type="protein sequence ID" value="SHF95098.1"/>
    <property type="molecule type" value="Genomic_DNA"/>
</dbReference>
<evidence type="ECO:0000313" key="7">
    <source>
        <dbReference type="EMBL" id="SHF95098.1"/>
    </source>
</evidence>
<evidence type="ECO:0000256" key="2">
    <source>
        <dbReference type="ARBA" id="ARBA00023136"/>
    </source>
</evidence>
<dbReference type="PROSITE" id="PS51123">
    <property type="entry name" value="OMPA_2"/>
    <property type="match status" value="1"/>
</dbReference>
<comment type="subcellular location">
    <subcellularLocation>
        <location evidence="1">Cell outer membrane</location>
    </subcellularLocation>
</comment>
<evidence type="ECO:0000313" key="8">
    <source>
        <dbReference type="Proteomes" id="UP000184020"/>
    </source>
</evidence>
<keyword evidence="2 4" id="KW-0472">Membrane</keyword>
<dbReference type="AlphaFoldDB" id="A0A1M5FUC2"/>
<dbReference type="SUPFAM" id="SSF103088">
    <property type="entry name" value="OmpA-like"/>
    <property type="match status" value="1"/>
</dbReference>
<feature type="domain" description="OmpA-like" evidence="6">
    <location>
        <begin position="290"/>
        <end position="407"/>
    </location>
</feature>
<dbReference type="InterPro" id="IPR006665">
    <property type="entry name" value="OmpA-like"/>
</dbReference>
<dbReference type="PRINTS" id="PR01021">
    <property type="entry name" value="OMPADOMAIN"/>
</dbReference>
<keyword evidence="3" id="KW-0998">Cell outer membrane</keyword>
<sequence length="621" mass="68840">MKKYLLFPVFFLVFAGANAQFLKKLKQKAEQAVTKKVEKAFENKNSGDIQVDNTNDKAAATEEKASTGTNNLKVYSKFDFVPGSTILYFDNFEKDNIGETPLGWITSNSAEVVTIDGLEGNWLKMSSTSAQHITRNKKQSWGNNFTIEFDLLIVKNNYDPRIDINLINTGGNMVTDENILRNDKKPAINFSAIVGGDNKSRASLYAFDKKLSDVMVESLPYGNAVPVHVSMSVQGKRFRMWWNDRKLYDLAAVSEEYVPNQLQFAFGSVGGSEFYISNLRVAKDIPDTRAKFEEGKLISNLLFYTGTAKLKPESMGALLDVSKILKEATTPVKIVGHTDSNGDDAANLKLSQQRADAVREILMSQYNIDENKLTTEGQGESQPIADNTSYEGKAQNRRVEFIFKPGADKYIPPAGTSKSSISTNKPKAASPALSSSGAATVALQSKILTINLPYAQFMKTGESSYTFIASIEEGNSKENYVKIELRSINLSFKPEIFNFEENNRKNPLYGTKKFAEIRKTEAILHYGAAQKPYIYQFSPVVANGHMATFYTESLSQKLPPASPNCKFVIEKVEDGKASGYFISGIVVEGLKPITKGDGMQQTFTTGFSGEMKFTFNNVPVY</sequence>
<evidence type="ECO:0000256" key="3">
    <source>
        <dbReference type="ARBA" id="ARBA00023237"/>
    </source>
</evidence>
<evidence type="ECO:0000259" key="6">
    <source>
        <dbReference type="PROSITE" id="PS51123"/>
    </source>
</evidence>
<gene>
    <name evidence="7" type="ORF">SAMN05444372_101299</name>
</gene>
<keyword evidence="5" id="KW-0732">Signal</keyword>
<protein>
    <submittedName>
        <fullName evidence="7">OmpA family protein</fullName>
    </submittedName>
</protein>
<dbReference type="InterPro" id="IPR006664">
    <property type="entry name" value="OMP_bac"/>
</dbReference>
<dbReference type="RefSeq" id="WP_073016471.1">
    <property type="nucleotide sequence ID" value="NZ_FQWF01000001.1"/>
</dbReference>
<dbReference type="GO" id="GO:0009279">
    <property type="term" value="C:cell outer membrane"/>
    <property type="evidence" value="ECO:0007669"/>
    <property type="project" value="UniProtKB-SubCell"/>
</dbReference>
<dbReference type="CDD" id="cd07185">
    <property type="entry name" value="OmpA_C-like"/>
    <property type="match status" value="1"/>
</dbReference>
<accession>A0A1M5FUC2</accession>
<name>A0A1M5FUC2_9FLAO</name>
<dbReference type="Gene3D" id="3.30.1330.60">
    <property type="entry name" value="OmpA-like domain"/>
    <property type="match status" value="1"/>
</dbReference>
<evidence type="ECO:0000256" key="5">
    <source>
        <dbReference type="SAM" id="SignalP"/>
    </source>
</evidence>
<keyword evidence="8" id="KW-1185">Reference proteome</keyword>
<evidence type="ECO:0000256" key="4">
    <source>
        <dbReference type="PROSITE-ProRule" id="PRU00473"/>
    </source>
</evidence>
<dbReference type="PANTHER" id="PTHR30329:SF21">
    <property type="entry name" value="LIPOPROTEIN YIAD-RELATED"/>
    <property type="match status" value="1"/>
</dbReference>
<evidence type="ECO:0000256" key="1">
    <source>
        <dbReference type="ARBA" id="ARBA00004442"/>
    </source>
</evidence>
<proteinExistence type="predicted"/>
<dbReference type="PANTHER" id="PTHR30329">
    <property type="entry name" value="STATOR ELEMENT OF FLAGELLAR MOTOR COMPLEX"/>
    <property type="match status" value="1"/>
</dbReference>
<feature type="signal peptide" evidence="5">
    <location>
        <begin position="1"/>
        <end position="19"/>
    </location>
</feature>
<feature type="chain" id="PRO_5012838592" evidence="5">
    <location>
        <begin position="20"/>
        <end position="621"/>
    </location>
</feature>
<dbReference type="STRING" id="229205.SAMN05444372_101299"/>
<dbReference type="Pfam" id="PF00691">
    <property type="entry name" value="OmpA"/>
    <property type="match status" value="1"/>
</dbReference>
<organism evidence="7 8">
    <name type="scientific">Flavobacterium micromati</name>
    <dbReference type="NCBI Taxonomy" id="229205"/>
    <lineage>
        <taxon>Bacteria</taxon>
        <taxon>Pseudomonadati</taxon>
        <taxon>Bacteroidota</taxon>
        <taxon>Flavobacteriia</taxon>
        <taxon>Flavobacteriales</taxon>
        <taxon>Flavobacteriaceae</taxon>
        <taxon>Flavobacterium</taxon>
    </lineage>
</organism>